<evidence type="ECO:0000256" key="1">
    <source>
        <dbReference type="ARBA" id="ARBA00004496"/>
    </source>
</evidence>
<dbReference type="PANTHER" id="PTHR45994">
    <property type="entry name" value="FI21225P1"/>
    <property type="match status" value="1"/>
</dbReference>
<dbReference type="SUPFAM" id="SSF48371">
    <property type="entry name" value="ARM repeat"/>
    <property type="match status" value="1"/>
</dbReference>
<dbReference type="GO" id="GO:0051879">
    <property type="term" value="F:Hsp90 protein binding"/>
    <property type="evidence" value="ECO:0007669"/>
    <property type="project" value="TreeGrafter"/>
</dbReference>
<dbReference type="OrthoDB" id="5574718at2759"/>
<dbReference type="Pfam" id="PF11701">
    <property type="entry name" value="UNC45-central"/>
    <property type="match status" value="1"/>
</dbReference>
<protein>
    <recommendedName>
        <fullName evidence="3">UNC-45/Cro1/She4 central domain-containing protein</fullName>
    </recommendedName>
</protein>
<organism evidence="4 5">
    <name type="scientific">Magnusiomyces paraingens</name>
    <dbReference type="NCBI Taxonomy" id="2606893"/>
    <lineage>
        <taxon>Eukaryota</taxon>
        <taxon>Fungi</taxon>
        <taxon>Dikarya</taxon>
        <taxon>Ascomycota</taxon>
        <taxon>Saccharomycotina</taxon>
        <taxon>Dipodascomycetes</taxon>
        <taxon>Dipodascales</taxon>
        <taxon>Dipodascaceae</taxon>
        <taxon>Magnusiomyces</taxon>
    </lineage>
</organism>
<name>A0A5E8B6V0_9ASCO</name>
<dbReference type="Gene3D" id="1.25.10.100">
    <property type="match status" value="1"/>
</dbReference>
<accession>A0A5E8B6V0</accession>
<proteinExistence type="predicted"/>
<evidence type="ECO:0000313" key="4">
    <source>
        <dbReference type="EMBL" id="VVT47339.1"/>
    </source>
</evidence>
<dbReference type="RefSeq" id="XP_031852274.1">
    <property type="nucleotide sequence ID" value="XM_031996383.1"/>
</dbReference>
<dbReference type="InterPro" id="IPR024660">
    <property type="entry name" value="UCS_central_dom"/>
</dbReference>
<dbReference type="Proteomes" id="UP000398389">
    <property type="component" value="Unassembled WGS sequence"/>
</dbReference>
<keyword evidence="5" id="KW-1185">Reference proteome</keyword>
<dbReference type="AlphaFoldDB" id="A0A5E8B6V0"/>
<dbReference type="InterPro" id="IPR011989">
    <property type="entry name" value="ARM-like"/>
</dbReference>
<feature type="domain" description="UNC-45/Cro1/She4 central" evidence="3">
    <location>
        <begin position="183"/>
        <end position="346"/>
    </location>
</feature>
<dbReference type="Gene3D" id="1.25.10.10">
    <property type="entry name" value="Leucine-rich Repeat Variant"/>
    <property type="match status" value="1"/>
</dbReference>
<comment type="subcellular location">
    <subcellularLocation>
        <location evidence="1">Cytoplasm</location>
    </subcellularLocation>
</comment>
<dbReference type="PANTHER" id="PTHR45994:SF1">
    <property type="entry name" value="FI21225P1"/>
    <property type="match status" value="1"/>
</dbReference>
<dbReference type="EMBL" id="CABVLU010000001">
    <property type="protein sequence ID" value="VVT47339.1"/>
    <property type="molecule type" value="Genomic_DNA"/>
</dbReference>
<sequence length="834" mass="90031">MTSTSEITGDLAKLGISSKVSQIVKDSKSWEDLLKAVTIEIDASSDATFSDLVSGSYTFKDSKTPTPRSVLPRVVASSPTNRTAFVTFLDTRPDLVSLYADLVAKSDDSGDALAPVFPQLATKTQRKFLDVATGSLKGEKPGSKSSLAHLRIISSYFASPRLQKTTSDDDEIKYIKESRHKLLSLLAPYADRRLPPQWVSPVALVLVKLLELDYDGTTETVQSLVDDLLLVSGPSEANADSNLLIQAFSITSLLFHVDKDVGYSVFSSDAIAAQHKLFDTTAAKPSPLLASEDVVIAAMDLLSSACVHKEARNIVKERFLGMVKYAFELSGKTSVTVLAASVLVKTTYANAQPKIPGQKPQEDEDHIDLKTLSLVFEEQVEKTPYTKDETPEDHMAKFIYGTALEGLAFTSLKLDTKMRVVASSNILKNLVTVVKSTKEGPWVYCALSIFENVTTYAPKVTEEQKRVDKLKEYAEGGGKDGAKDENKQKHEPDSLVAIRCKKVLATDIVSVLATNSPSFTRAACNTTARLLRNLSTDKAQRGLFVQQGGLTVLLYLVLPKVEKKEVSWEDFRVDPREVVVATSGLARALISIDPKLAFGTKISPAVAIQPLVRQLSNAGNIGSSGRSVLDTPQQLSDIPLLDVFEALLALTNLASVDEKCAGLIVHIAWEKLEILLVSGNELVQRAAVELLCNLAASPQCAAKFFDPATKASGTSRLRLLAALADIDDLPVRLAATGAIAMLSEWGPAAVVPLRESEPIVDRLLQLLHEETDGGVMVRVLTALGNMLGNNDSVPADPKFFGRLQAEVPALQSVGARTGDGDAAELCSELVAVLR</sequence>
<keyword evidence="2" id="KW-0963">Cytoplasm</keyword>
<gene>
    <name evidence="4" type="ORF">SAPINGB_P001662</name>
</gene>
<evidence type="ECO:0000256" key="2">
    <source>
        <dbReference type="ARBA" id="ARBA00022490"/>
    </source>
</evidence>
<dbReference type="GeneID" id="43580483"/>
<evidence type="ECO:0000259" key="3">
    <source>
        <dbReference type="Pfam" id="PF11701"/>
    </source>
</evidence>
<reference evidence="4 5" key="1">
    <citation type="submission" date="2019-09" db="EMBL/GenBank/DDBJ databases">
        <authorList>
            <person name="Brejova B."/>
        </authorList>
    </citation>
    <scope>NUCLEOTIDE SEQUENCE [LARGE SCALE GENOMIC DNA]</scope>
</reference>
<dbReference type="InterPro" id="IPR016024">
    <property type="entry name" value="ARM-type_fold"/>
</dbReference>
<evidence type="ECO:0000313" key="5">
    <source>
        <dbReference type="Proteomes" id="UP000398389"/>
    </source>
</evidence>
<dbReference type="GO" id="GO:0005737">
    <property type="term" value="C:cytoplasm"/>
    <property type="evidence" value="ECO:0007669"/>
    <property type="project" value="UniProtKB-SubCell"/>
</dbReference>